<feature type="domain" description="FIST C-domain" evidence="2">
    <location>
        <begin position="222"/>
        <end position="377"/>
    </location>
</feature>
<evidence type="ECO:0000313" key="4">
    <source>
        <dbReference type="Proteomes" id="UP000603602"/>
    </source>
</evidence>
<protein>
    <submittedName>
        <fullName evidence="3">FIST C-terminal domain-containing protein</fullName>
    </submittedName>
</protein>
<reference evidence="4" key="1">
    <citation type="submission" date="2023-07" db="EMBL/GenBank/DDBJ databases">
        <title>Thauera sp. CAU 1555 isolated from sand of Yaerae Beach.</title>
        <authorList>
            <person name="Kim W."/>
        </authorList>
    </citation>
    <scope>NUCLEOTIDE SEQUENCE [LARGE SCALE GENOMIC DNA]</scope>
    <source>
        <strain evidence="4">CAU 1555</strain>
    </source>
</reference>
<evidence type="ECO:0000313" key="3">
    <source>
        <dbReference type="EMBL" id="MBD8503872.1"/>
    </source>
</evidence>
<gene>
    <name evidence="3" type="ORF">IFO67_13340</name>
</gene>
<dbReference type="PANTHER" id="PTHR14939:SF5">
    <property type="entry name" value="F-BOX ONLY PROTEIN 22"/>
    <property type="match status" value="1"/>
</dbReference>
<dbReference type="RefSeq" id="WP_187718669.1">
    <property type="nucleotide sequence ID" value="NZ_JACTAH010000002.1"/>
</dbReference>
<dbReference type="SMART" id="SM00897">
    <property type="entry name" value="FIST"/>
    <property type="match status" value="1"/>
</dbReference>
<dbReference type="Proteomes" id="UP000603602">
    <property type="component" value="Unassembled WGS sequence"/>
</dbReference>
<comment type="caution">
    <text evidence="3">The sequence shown here is derived from an EMBL/GenBank/DDBJ whole genome shotgun (WGS) entry which is preliminary data.</text>
</comment>
<dbReference type="SMART" id="SM01204">
    <property type="entry name" value="FIST_C"/>
    <property type="match status" value="1"/>
</dbReference>
<dbReference type="Pfam" id="PF08495">
    <property type="entry name" value="FIST"/>
    <property type="match status" value="1"/>
</dbReference>
<dbReference type="PANTHER" id="PTHR14939">
    <property type="entry name" value="F-BOX ONLY PROTEIN 22"/>
    <property type="match status" value="1"/>
</dbReference>
<dbReference type="Pfam" id="PF10442">
    <property type="entry name" value="FIST_C"/>
    <property type="match status" value="1"/>
</dbReference>
<keyword evidence="4" id="KW-1185">Reference proteome</keyword>
<sequence length="393" mass="41015">MSPSSFIVAHAANADWQAALDDCVAQLAPQLAARQEGGHTVEYTLGWCYLTDHLAADAENIVHGLNRRLPGMTWVGTVGLGVAANGREHFDEPALALMIAPLPAHAFRLFSGRQPLHPGTGGFQPYTALVHADGSTPDLQELLQELAERTATGYLFGGLSAARNRNLQIAGEVFDGGLSGVAFDAGVGVLSRVTQGCQPVGPLRTITHAQENYVIALDGQPALSCALDDLGLAGDLPLDITAQALAGTLVGLCADEEDLALAPGLFGPDTRVRHIIGLDPQQQVLAVADEVAPGMQLAFCRRDPGAALADLVRIASEIRAELASTGRQAAGALYVSCTGRGGAHFGAPHAEARALREAFGEDLPLVGFYAAGEIARDRLYGYTGVLTVFATTA</sequence>
<accession>A0ABR9BEL1</accession>
<dbReference type="EMBL" id="JACYTO010000002">
    <property type="protein sequence ID" value="MBD8503872.1"/>
    <property type="molecule type" value="Genomic_DNA"/>
</dbReference>
<feature type="domain" description="FIST" evidence="1">
    <location>
        <begin position="42"/>
        <end position="221"/>
    </location>
</feature>
<organism evidence="3 4">
    <name type="scientific">Thauera sedimentorum</name>
    <dbReference type="NCBI Taxonomy" id="2767595"/>
    <lineage>
        <taxon>Bacteria</taxon>
        <taxon>Pseudomonadati</taxon>
        <taxon>Pseudomonadota</taxon>
        <taxon>Betaproteobacteria</taxon>
        <taxon>Rhodocyclales</taxon>
        <taxon>Zoogloeaceae</taxon>
        <taxon>Thauera</taxon>
    </lineage>
</organism>
<evidence type="ECO:0000259" key="1">
    <source>
        <dbReference type="SMART" id="SM00897"/>
    </source>
</evidence>
<dbReference type="InterPro" id="IPR013702">
    <property type="entry name" value="FIST_domain_N"/>
</dbReference>
<proteinExistence type="predicted"/>
<dbReference type="InterPro" id="IPR019494">
    <property type="entry name" value="FIST_C"/>
</dbReference>
<name>A0ABR9BEL1_9RHOO</name>
<evidence type="ECO:0000259" key="2">
    <source>
        <dbReference type="SMART" id="SM01204"/>
    </source>
</evidence>